<gene>
    <name evidence="6" type="ORF">FSP39_004248</name>
</gene>
<accession>A0AA88Y4T5</accession>
<feature type="compositionally biased region" description="Basic and acidic residues" evidence="5">
    <location>
        <begin position="548"/>
        <end position="561"/>
    </location>
</feature>
<proteinExistence type="inferred from homology"/>
<comment type="caution">
    <text evidence="6">The sequence shown here is derived from an EMBL/GenBank/DDBJ whole genome shotgun (WGS) entry which is preliminary data.</text>
</comment>
<evidence type="ECO:0000256" key="3">
    <source>
        <dbReference type="ARBA" id="ARBA00022741"/>
    </source>
</evidence>
<protein>
    <submittedName>
        <fullName evidence="6">Uncharacterized protein</fullName>
    </submittedName>
</protein>
<comment type="similarity">
    <text evidence="1">Belongs to the IPP transferase family.</text>
</comment>
<sequence>MAAPILARKRVPVVVILGATGSGKSKLALEIAHILKSEIISADSMQIYKGLDIVTNKVTREELQQCPHHMIDYVSPLQEKHTIVEFRDKAVPIINNLLQRKILPIIVGGTNYYIEALLYNFLLSQNDVKKARNIGPKLELPKNYENNSEAEKACKQTVGEEDGEIMDHSSLYSDTDSQGSGTEHKHDVKKRKCDTTEGELIETVKDRSKKYKKSYEEQDSVTLHKRLQEVDPVSAERLHYNDKRKIMRALVVYDMHGVPMSEAFKAQKIDQDSKRGPLRYKDVCVFWVQSDMKVLCERIDKRTDGMIDRGLIQELLDFHQQYNVSRIQENKEVDYTHGIFQSIGFKEFHEYLIMSEDERQSEAGQNLLKKSIQNMKLVTYQYAKRQIRHIRNMFLRRQNTELPPVYSLDSTDVTKWKENVYDPAINILTSVIEDKTPDYDPLPVEGSETKFTTNYCEFCEKRFVVEQQWQGIHIKSKRHYRKRNYYNYKKKRLLTETCQILDAAASGQKSQTDESIVSSSDDVMYNVKKSEQLSNIGKETTPDMLTVESHDTKEDVNASLQ</sequence>
<keyword evidence="3" id="KW-0547">Nucleotide-binding</keyword>
<evidence type="ECO:0000256" key="4">
    <source>
        <dbReference type="ARBA" id="ARBA00022840"/>
    </source>
</evidence>
<dbReference type="GO" id="GO:0005524">
    <property type="term" value="F:ATP binding"/>
    <property type="evidence" value="ECO:0007669"/>
    <property type="project" value="UniProtKB-KW"/>
</dbReference>
<dbReference type="Gene3D" id="1.10.20.140">
    <property type="match status" value="1"/>
</dbReference>
<feature type="compositionally biased region" description="Polar residues" evidence="5">
    <location>
        <begin position="170"/>
        <end position="181"/>
    </location>
</feature>
<dbReference type="InterPro" id="IPR036236">
    <property type="entry name" value="Znf_C2H2_sf"/>
</dbReference>
<evidence type="ECO:0000313" key="7">
    <source>
        <dbReference type="Proteomes" id="UP001186944"/>
    </source>
</evidence>
<keyword evidence="4" id="KW-0067">ATP-binding</keyword>
<organism evidence="6 7">
    <name type="scientific">Pinctada imbricata</name>
    <name type="common">Atlantic pearl-oyster</name>
    <name type="synonym">Pinctada martensii</name>
    <dbReference type="NCBI Taxonomy" id="66713"/>
    <lineage>
        <taxon>Eukaryota</taxon>
        <taxon>Metazoa</taxon>
        <taxon>Spiralia</taxon>
        <taxon>Lophotrochozoa</taxon>
        <taxon>Mollusca</taxon>
        <taxon>Bivalvia</taxon>
        <taxon>Autobranchia</taxon>
        <taxon>Pteriomorphia</taxon>
        <taxon>Pterioida</taxon>
        <taxon>Pterioidea</taxon>
        <taxon>Pteriidae</taxon>
        <taxon>Pinctada</taxon>
    </lineage>
</organism>
<keyword evidence="7" id="KW-1185">Reference proteome</keyword>
<dbReference type="Proteomes" id="UP001186944">
    <property type="component" value="Unassembled WGS sequence"/>
</dbReference>
<dbReference type="Pfam" id="PF01715">
    <property type="entry name" value="IPPT"/>
    <property type="match status" value="2"/>
</dbReference>
<evidence type="ECO:0000256" key="2">
    <source>
        <dbReference type="ARBA" id="ARBA00022679"/>
    </source>
</evidence>
<dbReference type="InterPro" id="IPR039657">
    <property type="entry name" value="Dimethylallyltransferase"/>
</dbReference>
<dbReference type="SUPFAM" id="SSF57667">
    <property type="entry name" value="beta-beta-alpha zinc fingers"/>
    <property type="match status" value="1"/>
</dbReference>
<dbReference type="PANTHER" id="PTHR11088">
    <property type="entry name" value="TRNA DIMETHYLALLYLTRANSFERASE"/>
    <property type="match status" value="1"/>
</dbReference>
<dbReference type="EMBL" id="VSWD01000010">
    <property type="protein sequence ID" value="KAK3089521.1"/>
    <property type="molecule type" value="Genomic_DNA"/>
</dbReference>
<dbReference type="SUPFAM" id="SSF52540">
    <property type="entry name" value="P-loop containing nucleoside triphosphate hydrolases"/>
    <property type="match status" value="2"/>
</dbReference>
<evidence type="ECO:0000313" key="6">
    <source>
        <dbReference type="EMBL" id="KAK3089521.1"/>
    </source>
</evidence>
<dbReference type="GO" id="GO:0006400">
    <property type="term" value="P:tRNA modification"/>
    <property type="evidence" value="ECO:0007669"/>
    <property type="project" value="TreeGrafter"/>
</dbReference>
<dbReference type="InterPro" id="IPR018022">
    <property type="entry name" value="IPT"/>
</dbReference>
<dbReference type="PANTHER" id="PTHR11088:SF89">
    <property type="entry name" value="TRNA DIMETHYLALLYLTRANSFERASE"/>
    <property type="match status" value="1"/>
</dbReference>
<evidence type="ECO:0000256" key="1">
    <source>
        <dbReference type="ARBA" id="ARBA00005842"/>
    </source>
</evidence>
<feature type="region of interest" description="Disordered" evidence="5">
    <location>
        <begin position="530"/>
        <end position="561"/>
    </location>
</feature>
<dbReference type="GO" id="GO:0052381">
    <property type="term" value="F:tRNA dimethylallyltransferase activity"/>
    <property type="evidence" value="ECO:0007669"/>
    <property type="project" value="InterPro"/>
</dbReference>
<dbReference type="Gene3D" id="3.40.50.300">
    <property type="entry name" value="P-loop containing nucleotide triphosphate hydrolases"/>
    <property type="match status" value="1"/>
</dbReference>
<dbReference type="AlphaFoldDB" id="A0AA88Y4T5"/>
<evidence type="ECO:0000256" key="5">
    <source>
        <dbReference type="SAM" id="MobiDB-lite"/>
    </source>
</evidence>
<feature type="region of interest" description="Disordered" evidence="5">
    <location>
        <begin position="168"/>
        <end position="191"/>
    </location>
</feature>
<keyword evidence="2" id="KW-0808">Transferase</keyword>
<dbReference type="GO" id="GO:0005739">
    <property type="term" value="C:mitochondrion"/>
    <property type="evidence" value="ECO:0007669"/>
    <property type="project" value="TreeGrafter"/>
</dbReference>
<dbReference type="InterPro" id="IPR027417">
    <property type="entry name" value="P-loop_NTPase"/>
</dbReference>
<reference evidence="6" key="1">
    <citation type="submission" date="2019-08" db="EMBL/GenBank/DDBJ databases">
        <title>The improved chromosome-level genome for the pearl oyster Pinctada fucata martensii using PacBio sequencing and Hi-C.</title>
        <authorList>
            <person name="Zheng Z."/>
        </authorList>
    </citation>
    <scope>NUCLEOTIDE SEQUENCE</scope>
    <source>
        <strain evidence="6">ZZ-2019</strain>
        <tissue evidence="6">Adductor muscle</tissue>
    </source>
</reference>
<name>A0AA88Y4T5_PINIB</name>
<dbReference type="HAMAP" id="MF_00185">
    <property type="entry name" value="IPP_trans"/>
    <property type="match status" value="1"/>
</dbReference>